<comment type="subunit">
    <text evidence="11">F-type ATPases have 2 components, F(1) - the catalytic core - and F(0) - the membrane proton channel. F(1) has five subunits: alpha(3), beta(3), gamma(1), delta(1), epsilon(1). F(0) has four main subunits: a(1), b(1), b'(1) and c(10-14). The alpha and beta chains form an alternating ring which encloses part of the gamma chain. F(1) is attached to F(0) by a central stalk formed by the gamma and epsilon chains, while a peripheral stalk is formed by the delta, b and b' chains.</text>
</comment>
<keyword evidence="7 11" id="KW-0406">Ion transport</keyword>
<evidence type="ECO:0000256" key="12">
    <source>
        <dbReference type="RuleBase" id="RU003848"/>
    </source>
</evidence>
<keyword evidence="14" id="KW-0150">Chloroplast</keyword>
<evidence type="ECO:0000256" key="9">
    <source>
        <dbReference type="ARBA" id="ARBA00023310"/>
    </source>
</evidence>
<dbReference type="InterPro" id="IPR002146">
    <property type="entry name" value="ATP_synth_b/b'su_bac/chlpt"/>
</dbReference>
<proteinExistence type="inferred from homology"/>
<dbReference type="Pfam" id="PF00430">
    <property type="entry name" value="ATP-synt_B"/>
    <property type="match status" value="1"/>
</dbReference>
<dbReference type="PANTHER" id="PTHR34264">
    <property type="entry name" value="ATP SYNTHASE SUBUNIT B, CHLOROPLASTIC"/>
    <property type="match status" value="1"/>
</dbReference>
<keyword evidence="2 11" id="KW-0813">Transport</keyword>
<evidence type="ECO:0000256" key="2">
    <source>
        <dbReference type="ARBA" id="ARBA00022448"/>
    </source>
</evidence>
<evidence type="ECO:0000256" key="10">
    <source>
        <dbReference type="ARBA" id="ARBA00025198"/>
    </source>
</evidence>
<dbReference type="GO" id="GO:0009535">
    <property type="term" value="C:chloroplast thylakoid membrane"/>
    <property type="evidence" value="ECO:0007669"/>
    <property type="project" value="UniProtKB-SubCell"/>
</dbReference>
<evidence type="ECO:0000256" key="7">
    <source>
        <dbReference type="ARBA" id="ARBA00023065"/>
    </source>
</evidence>
<keyword evidence="13" id="KW-0175">Coiled coil</keyword>
<dbReference type="EMBL" id="KP686075">
    <property type="protein sequence ID" value="AKL79007.1"/>
    <property type="molecule type" value="Genomic_DNA"/>
</dbReference>
<comment type="function">
    <text evidence="10 11">F(1)F(0) ATP synthase produces ATP from ADP in the presence of a proton or sodium gradient. F-type ATPases consist of two structural domains, F(1) containing the extramembraneous catalytic core and F(0) containing the membrane proton channel, linked together by a central stalk and a peripheral stalk. During catalysis, ATP synthesis in the catalytic domain of F(1) is coupled via a rotary mechanism of the central stalk subunits to proton translocation.</text>
</comment>
<comment type="subcellular location">
    <subcellularLocation>
        <location evidence="1">Membrane</location>
        <topology evidence="1">Single-pass membrane protein</topology>
    </subcellularLocation>
    <subcellularLocation>
        <location evidence="11">Plastid</location>
        <location evidence="11">Chloroplast thylakoid membrane</location>
        <topology evidence="11">Single-pass membrane protein</topology>
    </subcellularLocation>
</comment>
<evidence type="ECO:0000256" key="5">
    <source>
        <dbReference type="ARBA" id="ARBA00022781"/>
    </source>
</evidence>
<reference evidence="14" key="1">
    <citation type="journal article" date="2015" name="J. Eukaryot. Microbiol.">
        <title>Chloroplast Genome Evolution in the Euglenaceae.</title>
        <authorList>
            <person name="Bennett M.S."/>
            <person name="Triemer R.E."/>
        </authorList>
    </citation>
    <scope>NUCLEOTIDE SEQUENCE</scope>
    <source>
        <strain evidence="14">SAG 1224-17d</strain>
    </source>
</reference>
<feature type="coiled-coil region" evidence="13">
    <location>
        <begin position="48"/>
        <end position="82"/>
    </location>
</feature>
<sequence length="175" mass="20001">MLAFISKAEGFGINTDIFETNVLNLSVVIGVLIYYGRITLSDIIKSRKDLILKNLQEAETKFREAEENLTFAKKNFEIAKTKAEQIRIQGVTLSNQTTKLLLDSVEEDIKRLKLVNLSTIRLEEEKSISELCKKLSEFALSRAIDKLNKKLNPTFQKKIITQSIEKLSLKVLMHK</sequence>
<comment type="similarity">
    <text evidence="11 12">Belongs to the ATPase B chain family.</text>
</comment>
<comment type="function">
    <text evidence="11">Component of the F(0) channel, it forms part of the peripheral stalk, linking F(1) to F(0).</text>
</comment>
<keyword evidence="14" id="KW-0934">Plastid</keyword>
<accession>A0A0G3VGJ8</accession>
<evidence type="ECO:0000256" key="11">
    <source>
        <dbReference type="HAMAP-Rule" id="MF_01398"/>
    </source>
</evidence>
<evidence type="ECO:0000256" key="8">
    <source>
        <dbReference type="ARBA" id="ARBA00023136"/>
    </source>
</evidence>
<protein>
    <recommendedName>
        <fullName evidence="11">ATP synthase subunit b, chloroplastic</fullName>
    </recommendedName>
    <alternativeName>
        <fullName evidence="11">ATP synthase F(0) sector subunit b</fullName>
    </alternativeName>
    <alternativeName>
        <fullName evidence="11">ATPase subunit I</fullName>
    </alternativeName>
</protein>
<keyword evidence="11" id="KW-0793">Thylakoid</keyword>
<dbReference type="CDD" id="cd06503">
    <property type="entry name" value="ATP-synt_Fo_b"/>
    <property type="match status" value="1"/>
</dbReference>
<name>A0A0G3VGJ8_EUGVI</name>
<evidence type="ECO:0000256" key="3">
    <source>
        <dbReference type="ARBA" id="ARBA00022547"/>
    </source>
</evidence>
<evidence type="ECO:0000256" key="4">
    <source>
        <dbReference type="ARBA" id="ARBA00022692"/>
    </source>
</evidence>
<dbReference type="PANTHER" id="PTHR34264:SF3">
    <property type="entry name" value="ATP SYNTHASE SUBUNIT B, CHLOROPLASTIC"/>
    <property type="match status" value="1"/>
</dbReference>
<dbReference type="AlphaFoldDB" id="A0A0G3VGJ8"/>
<keyword evidence="9 11" id="KW-0066">ATP synthesis</keyword>
<dbReference type="HAMAP" id="MF_01398">
    <property type="entry name" value="ATP_synth_b_bprime"/>
    <property type="match status" value="1"/>
</dbReference>
<evidence type="ECO:0000256" key="13">
    <source>
        <dbReference type="SAM" id="Coils"/>
    </source>
</evidence>
<gene>
    <name evidence="11 14" type="primary">atpF</name>
</gene>
<keyword evidence="6 11" id="KW-1133">Transmembrane helix</keyword>
<evidence type="ECO:0000256" key="6">
    <source>
        <dbReference type="ARBA" id="ARBA00022989"/>
    </source>
</evidence>
<keyword evidence="4 11" id="KW-0812">Transmembrane</keyword>
<organism evidence="14">
    <name type="scientific">Euglena viridis</name>
    <name type="common">Cercaria viridis</name>
    <dbReference type="NCBI Taxonomy" id="3040"/>
    <lineage>
        <taxon>Eukaryota</taxon>
        <taxon>Discoba</taxon>
        <taxon>Euglenozoa</taxon>
        <taxon>Euglenida</taxon>
        <taxon>Spirocuta</taxon>
        <taxon>Euglenophyceae</taxon>
        <taxon>Euglenales</taxon>
        <taxon>Euglenaceae</taxon>
        <taxon>Euglena</taxon>
    </lineage>
</organism>
<dbReference type="GO" id="GO:0045259">
    <property type="term" value="C:proton-transporting ATP synthase complex"/>
    <property type="evidence" value="ECO:0007669"/>
    <property type="project" value="UniProtKB-KW"/>
</dbReference>
<keyword evidence="3 11" id="KW-0138">CF(0)</keyword>
<comment type="miscellaneous">
    <text evidence="11">In plastids the F-type ATPase is also known as CF(1)CF(0).</text>
</comment>
<evidence type="ECO:0000313" key="14">
    <source>
        <dbReference type="EMBL" id="AKL79007.1"/>
    </source>
</evidence>
<geneLocation type="chloroplast" evidence="14"/>
<evidence type="ECO:0000256" key="1">
    <source>
        <dbReference type="ARBA" id="ARBA00004167"/>
    </source>
</evidence>
<keyword evidence="8 11" id="KW-0472">Membrane</keyword>
<dbReference type="GO" id="GO:0046933">
    <property type="term" value="F:proton-transporting ATP synthase activity, rotational mechanism"/>
    <property type="evidence" value="ECO:0007669"/>
    <property type="project" value="UniProtKB-UniRule"/>
</dbReference>
<keyword evidence="5 11" id="KW-0375">Hydrogen ion transport</keyword>